<gene>
    <name evidence="1" type="ORF">OWV82_000641</name>
</gene>
<organism evidence="1 2">
    <name type="scientific">Melia azedarach</name>
    <name type="common">Chinaberry tree</name>
    <dbReference type="NCBI Taxonomy" id="155640"/>
    <lineage>
        <taxon>Eukaryota</taxon>
        <taxon>Viridiplantae</taxon>
        <taxon>Streptophyta</taxon>
        <taxon>Embryophyta</taxon>
        <taxon>Tracheophyta</taxon>
        <taxon>Spermatophyta</taxon>
        <taxon>Magnoliopsida</taxon>
        <taxon>eudicotyledons</taxon>
        <taxon>Gunneridae</taxon>
        <taxon>Pentapetalae</taxon>
        <taxon>rosids</taxon>
        <taxon>malvids</taxon>
        <taxon>Sapindales</taxon>
        <taxon>Meliaceae</taxon>
        <taxon>Melia</taxon>
    </lineage>
</organism>
<protein>
    <submittedName>
        <fullName evidence="1">LEC14B protein-like</fullName>
    </submittedName>
</protein>
<name>A0ACC1YVR0_MELAZ</name>
<dbReference type="Proteomes" id="UP001164539">
    <property type="component" value="Chromosome 1"/>
</dbReference>
<evidence type="ECO:0000313" key="2">
    <source>
        <dbReference type="Proteomes" id="UP001164539"/>
    </source>
</evidence>
<evidence type="ECO:0000313" key="1">
    <source>
        <dbReference type="EMBL" id="KAJ4727561.1"/>
    </source>
</evidence>
<proteinExistence type="predicted"/>
<dbReference type="EMBL" id="CM051394">
    <property type="protein sequence ID" value="KAJ4727561.1"/>
    <property type="molecule type" value="Genomic_DNA"/>
</dbReference>
<comment type="caution">
    <text evidence="1">The sequence shown here is derived from an EMBL/GenBank/DDBJ whole genome shotgun (WGS) entry which is preliminary data.</text>
</comment>
<sequence length="491" mass="54895">MYFTVSRFDTDEMGYAMSRLEIDSEFCDGGNTINEASNSRSKSKKPLNDLDHEIAQLTKLKSSPHKLLSKEIPGKRDLPVSAVKMLAGRESNYSGRGRFSSADCCHMLSRYLPVNGPWLVDQANSRAYVSQFSADGSLFVAGFQASQVRIYDVDRGWKVQKDILAKSLRWTVTDTSLSPDQRHLAYTSMSPIVNIVNVASGAAESLANVTEIHDGLDFSAADDGGYSFGIFSVKFSTDGRELVAGSSDDSIYVYDLESNKLSLRILAHTSDVNTVCFADESGHLIYSGSDDNLCKVWDRRCLNAKGKPAGVLMGHLEGITFIDTRGDGRYLISNGKDQAIKLWDIRKMSSNPACNLGLRSYEWDYRLMDYPPQARDLKHPCDQSVATYKGHSVLRTLIRCYFSPEYSTGQKYIYTGSHDSCVYVYDLVTGDLVAVLKHHTSPVRDCSWHPSYPMLVSSSWDGDVVRWEFPGNGEAPTAAHKRRIRRRQFYL</sequence>
<reference evidence="1 2" key="1">
    <citation type="journal article" date="2023" name="Science">
        <title>Complex scaffold remodeling in plant triterpene biosynthesis.</title>
        <authorList>
            <person name="De La Pena R."/>
            <person name="Hodgson H."/>
            <person name="Liu J.C."/>
            <person name="Stephenson M.J."/>
            <person name="Martin A.C."/>
            <person name="Owen C."/>
            <person name="Harkess A."/>
            <person name="Leebens-Mack J."/>
            <person name="Jimenez L.E."/>
            <person name="Osbourn A."/>
            <person name="Sattely E.S."/>
        </authorList>
    </citation>
    <scope>NUCLEOTIDE SEQUENCE [LARGE SCALE GENOMIC DNA]</scope>
    <source>
        <strain evidence="2">cv. JPN11</strain>
        <tissue evidence="1">Leaf</tissue>
    </source>
</reference>
<keyword evidence="2" id="KW-1185">Reference proteome</keyword>
<accession>A0ACC1YVR0</accession>